<evidence type="ECO:0000256" key="1">
    <source>
        <dbReference type="ARBA" id="ARBA00010641"/>
    </source>
</evidence>
<gene>
    <name evidence="7" type="ORF">GCM10023091_26470</name>
</gene>
<evidence type="ECO:0000259" key="6">
    <source>
        <dbReference type="Pfam" id="PF08281"/>
    </source>
</evidence>
<dbReference type="InterPro" id="IPR013249">
    <property type="entry name" value="RNA_pol_sigma70_r4_t2"/>
</dbReference>
<dbReference type="InterPro" id="IPR007627">
    <property type="entry name" value="RNA_pol_sigma70_r2"/>
</dbReference>
<dbReference type="InterPro" id="IPR014284">
    <property type="entry name" value="RNA_pol_sigma-70_dom"/>
</dbReference>
<evidence type="ECO:0000256" key="4">
    <source>
        <dbReference type="ARBA" id="ARBA00023163"/>
    </source>
</evidence>
<dbReference type="Gene3D" id="1.10.10.10">
    <property type="entry name" value="Winged helix-like DNA-binding domain superfamily/Winged helix DNA-binding domain"/>
    <property type="match status" value="1"/>
</dbReference>
<dbReference type="PANTHER" id="PTHR43133">
    <property type="entry name" value="RNA POLYMERASE ECF-TYPE SIGMA FACTO"/>
    <property type="match status" value="1"/>
</dbReference>
<dbReference type="Pfam" id="PF04542">
    <property type="entry name" value="Sigma70_r2"/>
    <property type="match status" value="1"/>
</dbReference>
<accession>A0ABP8LZQ6</accession>
<feature type="domain" description="RNA polymerase sigma-70 region 2" evidence="5">
    <location>
        <begin position="27"/>
        <end position="93"/>
    </location>
</feature>
<dbReference type="Gene3D" id="1.10.1740.10">
    <property type="match status" value="1"/>
</dbReference>
<evidence type="ECO:0000256" key="2">
    <source>
        <dbReference type="ARBA" id="ARBA00023015"/>
    </source>
</evidence>
<comment type="similarity">
    <text evidence="1">Belongs to the sigma-70 factor family. ECF subfamily.</text>
</comment>
<dbReference type="InterPro" id="IPR036388">
    <property type="entry name" value="WH-like_DNA-bd_sf"/>
</dbReference>
<dbReference type="RefSeq" id="WP_345029885.1">
    <property type="nucleotide sequence ID" value="NZ_BAABEY010000025.1"/>
</dbReference>
<comment type="caution">
    <text evidence="7">The sequence shown here is derived from an EMBL/GenBank/DDBJ whole genome shotgun (WGS) entry which is preliminary data.</text>
</comment>
<dbReference type="NCBIfam" id="TIGR02937">
    <property type="entry name" value="sigma70-ECF"/>
    <property type="match status" value="1"/>
</dbReference>
<dbReference type="Pfam" id="PF08281">
    <property type="entry name" value="Sigma70_r4_2"/>
    <property type="match status" value="1"/>
</dbReference>
<proteinExistence type="inferred from homology"/>
<name>A0ABP8LZQ6_9BACT</name>
<keyword evidence="2" id="KW-0805">Transcription regulation</keyword>
<evidence type="ECO:0000259" key="5">
    <source>
        <dbReference type="Pfam" id="PF04542"/>
    </source>
</evidence>
<dbReference type="InterPro" id="IPR013325">
    <property type="entry name" value="RNA_pol_sigma_r2"/>
</dbReference>
<keyword evidence="4" id="KW-0804">Transcription</keyword>
<reference evidence="8" key="1">
    <citation type="journal article" date="2019" name="Int. J. Syst. Evol. Microbiol.">
        <title>The Global Catalogue of Microorganisms (GCM) 10K type strain sequencing project: providing services to taxonomists for standard genome sequencing and annotation.</title>
        <authorList>
            <consortium name="The Broad Institute Genomics Platform"/>
            <consortium name="The Broad Institute Genome Sequencing Center for Infectious Disease"/>
            <person name="Wu L."/>
            <person name="Ma J."/>
        </authorList>
    </citation>
    <scope>NUCLEOTIDE SEQUENCE [LARGE SCALE GENOMIC DNA]</scope>
    <source>
        <strain evidence="8">JCM 31920</strain>
    </source>
</reference>
<keyword evidence="8" id="KW-1185">Reference proteome</keyword>
<dbReference type="InterPro" id="IPR013324">
    <property type="entry name" value="RNA_pol_sigma_r3/r4-like"/>
</dbReference>
<organism evidence="7 8">
    <name type="scientific">Ravibacter arvi</name>
    <dbReference type="NCBI Taxonomy" id="2051041"/>
    <lineage>
        <taxon>Bacteria</taxon>
        <taxon>Pseudomonadati</taxon>
        <taxon>Bacteroidota</taxon>
        <taxon>Cytophagia</taxon>
        <taxon>Cytophagales</taxon>
        <taxon>Spirosomataceae</taxon>
        <taxon>Ravibacter</taxon>
    </lineage>
</organism>
<sequence length="185" mass="22232">MAEFENHTDLQLTTSLRQGVEEAFDEIYRRYWRVLYNEALKRLGEIDYAEEVVQDIFIDLWSNRRNREIEELYPYLLTAVRYQVFAYYRKLKRLPAFEEPLEYMGVSTDKADSSFFLEELHTGILRWLNSQPEKRREIFRLRLLEQLSTKEIADQLHITQKTVQNQLINGQDSLRTAVSKLLMLF</sequence>
<evidence type="ECO:0000313" key="8">
    <source>
        <dbReference type="Proteomes" id="UP001501508"/>
    </source>
</evidence>
<protein>
    <submittedName>
        <fullName evidence="7">RNA polymerase sigma-70 factor</fullName>
    </submittedName>
</protein>
<dbReference type="Proteomes" id="UP001501508">
    <property type="component" value="Unassembled WGS sequence"/>
</dbReference>
<feature type="domain" description="RNA polymerase sigma factor 70 region 4 type 2" evidence="6">
    <location>
        <begin position="132"/>
        <end position="167"/>
    </location>
</feature>
<evidence type="ECO:0000256" key="3">
    <source>
        <dbReference type="ARBA" id="ARBA00023082"/>
    </source>
</evidence>
<dbReference type="PANTHER" id="PTHR43133:SF46">
    <property type="entry name" value="RNA POLYMERASE SIGMA-70 FACTOR ECF SUBFAMILY"/>
    <property type="match status" value="1"/>
</dbReference>
<keyword evidence="3" id="KW-0731">Sigma factor</keyword>
<dbReference type="InterPro" id="IPR039425">
    <property type="entry name" value="RNA_pol_sigma-70-like"/>
</dbReference>
<dbReference type="SUPFAM" id="SSF88946">
    <property type="entry name" value="Sigma2 domain of RNA polymerase sigma factors"/>
    <property type="match status" value="1"/>
</dbReference>
<dbReference type="EMBL" id="BAABEY010000025">
    <property type="protein sequence ID" value="GAA4441341.1"/>
    <property type="molecule type" value="Genomic_DNA"/>
</dbReference>
<dbReference type="SUPFAM" id="SSF88659">
    <property type="entry name" value="Sigma3 and sigma4 domains of RNA polymerase sigma factors"/>
    <property type="match status" value="1"/>
</dbReference>
<evidence type="ECO:0000313" key="7">
    <source>
        <dbReference type="EMBL" id="GAA4441341.1"/>
    </source>
</evidence>